<evidence type="ECO:0000256" key="1">
    <source>
        <dbReference type="ARBA" id="ARBA00023125"/>
    </source>
</evidence>
<keyword evidence="1" id="KW-0238">DNA-binding</keyword>
<dbReference type="Pfam" id="PF13411">
    <property type="entry name" value="MerR_1"/>
    <property type="match status" value="1"/>
</dbReference>
<keyword evidence="3" id="KW-1185">Reference proteome</keyword>
<sequence length="208" mass="22052">MRITELADATGVAPATIKYYVREGLLPAGARVSDNRTEYDDAHVRRVRLVRALIDVGRLPVARAREVLAVLDDDAREVQDVFAVAQDALTPGPAPADPPAADALDRIDAVTRRAGWCVLEGHAGRAQAARAVDALERSGHRMDDGYLDRYAEAAGIQADADLAAVRARPDRTAMAELMVVGTVLGDHLAAGLRRIAQATVAMPTGAAS</sequence>
<dbReference type="InterPro" id="IPR047057">
    <property type="entry name" value="MerR_fam"/>
</dbReference>
<dbReference type="EMBL" id="CP048049">
    <property type="protein sequence ID" value="QIS44396.1"/>
    <property type="molecule type" value="Genomic_DNA"/>
</dbReference>
<dbReference type="PANTHER" id="PTHR30204:SF98">
    <property type="entry name" value="HTH-TYPE TRANSCRIPTIONAL REGULATOR ADHR"/>
    <property type="match status" value="1"/>
</dbReference>
<dbReference type="PANTHER" id="PTHR30204">
    <property type="entry name" value="REDOX-CYCLING DRUG-SENSING TRANSCRIPTIONAL ACTIVATOR SOXR"/>
    <property type="match status" value="1"/>
</dbReference>
<name>A0A0M3RQW3_9MICO</name>
<dbReference type="Gene3D" id="1.10.1660.10">
    <property type="match status" value="1"/>
</dbReference>
<dbReference type="CDD" id="cd04780">
    <property type="entry name" value="HTH_MerR-like_sg5"/>
    <property type="match status" value="1"/>
</dbReference>
<dbReference type="RefSeq" id="WP_053773961.1">
    <property type="nucleotide sequence ID" value="NZ_CP012573.1"/>
</dbReference>
<accession>A0A0M3RQW3</accession>
<organism evidence="2 3">
    <name type="scientific">Clavibacter capsici</name>
    <dbReference type="NCBI Taxonomy" id="1874630"/>
    <lineage>
        <taxon>Bacteria</taxon>
        <taxon>Bacillati</taxon>
        <taxon>Actinomycetota</taxon>
        <taxon>Actinomycetes</taxon>
        <taxon>Micrococcales</taxon>
        <taxon>Microbacteriaceae</taxon>
        <taxon>Clavibacter</taxon>
    </lineage>
</organism>
<protein>
    <submittedName>
        <fullName evidence="2">MerR family transcriptional regulator</fullName>
    </submittedName>
</protein>
<dbReference type="KEGG" id="ccap:AES38_04470"/>
<dbReference type="SUPFAM" id="SSF46955">
    <property type="entry name" value="Putative DNA-binding domain"/>
    <property type="match status" value="1"/>
</dbReference>
<dbReference type="InterPro" id="IPR009061">
    <property type="entry name" value="DNA-bd_dom_put_sf"/>
</dbReference>
<dbReference type="SMART" id="SM00422">
    <property type="entry name" value="HTH_MERR"/>
    <property type="match status" value="1"/>
</dbReference>
<proteinExistence type="predicted"/>
<reference evidence="2 3" key="1">
    <citation type="journal article" date="2020" name="Mol. Plant Pathol.">
        <title>Plasmid composition and the chpG gene determine the virulence level of Clavibacter capsici natural isolates in pepper.</title>
        <authorList>
            <person name="Hwang I.S."/>
            <person name="Lee H.M."/>
            <person name="Oh E.J."/>
            <person name="Lee S."/>
            <person name="Heu S."/>
            <person name="Oh C.S."/>
        </authorList>
    </citation>
    <scope>NUCLEOTIDE SEQUENCE [LARGE SCALE GENOMIC DNA]</scope>
    <source>
        <strain evidence="2 3">1101</strain>
    </source>
</reference>
<dbReference type="InterPro" id="IPR000551">
    <property type="entry name" value="MerR-type_HTH_dom"/>
</dbReference>
<evidence type="ECO:0000313" key="2">
    <source>
        <dbReference type="EMBL" id="QIS44396.1"/>
    </source>
</evidence>
<dbReference type="AlphaFoldDB" id="A0A0M3RQW3"/>
<dbReference type="PRINTS" id="PR00040">
    <property type="entry name" value="HTHMERR"/>
</dbReference>
<dbReference type="PROSITE" id="PS50937">
    <property type="entry name" value="HTH_MERR_2"/>
    <property type="match status" value="1"/>
</dbReference>
<gene>
    <name evidence="2" type="ORF">GW570_04470</name>
</gene>
<evidence type="ECO:0000313" key="3">
    <source>
        <dbReference type="Proteomes" id="UP000503164"/>
    </source>
</evidence>
<dbReference type="GO" id="GO:0003700">
    <property type="term" value="F:DNA-binding transcription factor activity"/>
    <property type="evidence" value="ECO:0007669"/>
    <property type="project" value="InterPro"/>
</dbReference>
<dbReference type="Proteomes" id="UP000503164">
    <property type="component" value="Chromosome"/>
</dbReference>
<dbReference type="GO" id="GO:0003677">
    <property type="term" value="F:DNA binding"/>
    <property type="evidence" value="ECO:0007669"/>
    <property type="project" value="UniProtKB-KW"/>
</dbReference>